<dbReference type="Pfam" id="PF11917">
    <property type="entry name" value="DUF3435"/>
    <property type="match status" value="1"/>
</dbReference>
<protein>
    <submittedName>
        <fullName evidence="1">Uncharacterized protein</fullName>
    </submittedName>
</protein>
<evidence type="ECO:0000313" key="1">
    <source>
        <dbReference type="EMBL" id="KAJ6443703.1"/>
    </source>
</evidence>
<dbReference type="InterPro" id="IPR011009">
    <property type="entry name" value="Kinase-like_dom_sf"/>
</dbReference>
<sequence length="633" mass="72362">MSDVWFISIDCYFDRFCRRRNEDPVEALRRCDAALFKVYLDLRVKRSRIKKESTIFLYWKRLSQVYAQKAATWMSDSILFDIRNKEKAGILIDDLAIMLNHLWIRDDEVFSHERLRVQLSANLILAGATATRPGALIGQLLYENLEFQVFPPVLGDNRPRIALIVNLEHIKRTAGSSEAKRFAFREDDMLLYDPLIPIMALAFCDDAFLNNIEGPQDLYNLVVPYDSDRIRLLWKKEWLKRPVFRDVEATEDGIQISANRALDYRKERQHLIRLGRAIGIEKQLEWYDLRRGSGKKLNEALTPEERNKIMGHRKGDSSTYLQYYMSNFIDVDCQSICFGTAPQHDLVQLAARLRRHDGAPKELTVDQLAAIHNNKKLVEYREGRRRAVLDWKQQGYRSREEAKGTEMWERYDHYNKEANKLLNWPLPTSDEIRNASKSELSPRRSAWGDGGGMCLIRGVYVVKFGATVTENEGNALLFVEKHLEISAPRLYAMYHDPPSGPLHLVMEYIRGADLESVWESLSVEAKSSIATQLQPMFAQMRSLGPPDDFIGGVCGGGIPDPVFQTDWPNPSINGPFRNAEEFAGGKILKETRKLLGAFSGEMSTTSHDALCRFAMGSVAGAVQTTRTLSWKTA</sequence>
<gene>
    <name evidence="1" type="ORF">O9K51_04882</name>
</gene>
<accession>A0AB34FY27</accession>
<dbReference type="PANTHER" id="PTHR37535:SF4">
    <property type="entry name" value="FLUG DOMAIN-CONTAINING PROTEIN"/>
    <property type="match status" value="1"/>
</dbReference>
<dbReference type="Proteomes" id="UP001163105">
    <property type="component" value="Unassembled WGS sequence"/>
</dbReference>
<organism evidence="1 2">
    <name type="scientific">Purpureocillium lavendulum</name>
    <dbReference type="NCBI Taxonomy" id="1247861"/>
    <lineage>
        <taxon>Eukaryota</taxon>
        <taxon>Fungi</taxon>
        <taxon>Dikarya</taxon>
        <taxon>Ascomycota</taxon>
        <taxon>Pezizomycotina</taxon>
        <taxon>Sordariomycetes</taxon>
        <taxon>Hypocreomycetidae</taxon>
        <taxon>Hypocreales</taxon>
        <taxon>Ophiocordycipitaceae</taxon>
        <taxon>Purpureocillium</taxon>
    </lineage>
</organism>
<reference evidence="1" key="1">
    <citation type="submission" date="2023-01" db="EMBL/GenBank/DDBJ databases">
        <title>The growth and conidiation of Purpureocillium lavendulum are regulated by nitrogen source and histone H3K14 acetylation.</title>
        <authorList>
            <person name="Tang P."/>
            <person name="Han J."/>
            <person name="Zhang C."/>
            <person name="Tang P."/>
            <person name="Qi F."/>
            <person name="Zhang K."/>
            <person name="Liang L."/>
        </authorList>
    </citation>
    <scope>NUCLEOTIDE SEQUENCE</scope>
    <source>
        <strain evidence="1">YMF1.00683</strain>
    </source>
</reference>
<evidence type="ECO:0000313" key="2">
    <source>
        <dbReference type="Proteomes" id="UP001163105"/>
    </source>
</evidence>
<dbReference type="SUPFAM" id="SSF56112">
    <property type="entry name" value="Protein kinase-like (PK-like)"/>
    <property type="match status" value="1"/>
</dbReference>
<comment type="caution">
    <text evidence="1">The sequence shown here is derived from an EMBL/GenBank/DDBJ whole genome shotgun (WGS) entry which is preliminary data.</text>
</comment>
<dbReference type="AlphaFoldDB" id="A0AB34FY27"/>
<name>A0AB34FY27_9HYPO</name>
<proteinExistence type="predicted"/>
<keyword evidence="2" id="KW-1185">Reference proteome</keyword>
<dbReference type="EMBL" id="JAQHRD010000003">
    <property type="protein sequence ID" value="KAJ6443703.1"/>
    <property type="molecule type" value="Genomic_DNA"/>
</dbReference>
<dbReference type="InterPro" id="IPR021842">
    <property type="entry name" value="DUF3435"/>
</dbReference>
<dbReference type="PANTHER" id="PTHR37535">
    <property type="entry name" value="FLUG DOMAIN PROTEIN"/>
    <property type="match status" value="1"/>
</dbReference>